<dbReference type="Pfam" id="PF12833">
    <property type="entry name" value="HTH_18"/>
    <property type="match status" value="1"/>
</dbReference>
<evidence type="ECO:0000256" key="2">
    <source>
        <dbReference type="ARBA" id="ARBA00023125"/>
    </source>
</evidence>
<protein>
    <submittedName>
        <fullName evidence="7">AraC family transcriptional regulator</fullName>
    </submittedName>
</protein>
<dbReference type="SMART" id="SM00028">
    <property type="entry name" value="TPR"/>
    <property type="match status" value="5"/>
</dbReference>
<dbReference type="InterPro" id="IPR018060">
    <property type="entry name" value="HTH_AraC"/>
</dbReference>
<dbReference type="PANTHER" id="PTHR43280">
    <property type="entry name" value="ARAC-FAMILY TRANSCRIPTIONAL REGULATOR"/>
    <property type="match status" value="1"/>
</dbReference>
<keyword evidence="1" id="KW-0805">Transcription regulation</keyword>
<dbReference type="SUPFAM" id="SSF46689">
    <property type="entry name" value="Homeodomain-like"/>
    <property type="match status" value="1"/>
</dbReference>
<evidence type="ECO:0000313" key="8">
    <source>
        <dbReference type="Proteomes" id="UP000190813"/>
    </source>
</evidence>
<dbReference type="PROSITE" id="PS01124">
    <property type="entry name" value="HTH_ARAC_FAMILY_2"/>
    <property type="match status" value="1"/>
</dbReference>
<keyword evidence="5" id="KW-0732">Signal</keyword>
<feature type="domain" description="HTH araC/xylS-type" evidence="6">
    <location>
        <begin position="400"/>
        <end position="504"/>
    </location>
</feature>
<evidence type="ECO:0000313" key="7">
    <source>
        <dbReference type="EMBL" id="OPC69013.1"/>
    </source>
</evidence>
<keyword evidence="4" id="KW-0472">Membrane</keyword>
<feature type="signal peptide" evidence="5">
    <location>
        <begin position="1"/>
        <end position="19"/>
    </location>
</feature>
<reference evidence="7 8" key="1">
    <citation type="submission" date="2016-06" db="EMBL/GenBank/DDBJ databases">
        <title>Revisiting the taxonomy of the Elizabethkingia Genus based on Whole-Genome Sequencing, Optical Mapping, and MALDI-TOF.</title>
        <authorList>
            <person name="Nicholson A.C."/>
        </authorList>
    </citation>
    <scope>NUCLEOTIDE SEQUENCE [LARGE SCALE GENOMIC DNA]</scope>
    <source>
        <strain evidence="7 8">G4070</strain>
    </source>
</reference>
<evidence type="ECO:0000256" key="4">
    <source>
        <dbReference type="SAM" id="Phobius"/>
    </source>
</evidence>
<gene>
    <name evidence="7" type="ORF">BAZ10_00270</name>
</gene>
<accession>A0A1T3MWN8</accession>
<keyword evidence="8" id="KW-1185">Reference proteome</keyword>
<dbReference type="SUPFAM" id="SSF48452">
    <property type="entry name" value="TPR-like"/>
    <property type="match status" value="2"/>
</dbReference>
<feature type="transmembrane region" description="Helical" evidence="4">
    <location>
        <begin position="333"/>
        <end position="352"/>
    </location>
</feature>
<dbReference type="RefSeq" id="WP_078770629.1">
    <property type="nucleotide sequence ID" value="NZ_CBCSBR010000053.1"/>
</dbReference>
<dbReference type="Pfam" id="PF13181">
    <property type="entry name" value="TPR_8"/>
    <property type="match status" value="3"/>
</dbReference>
<evidence type="ECO:0000256" key="5">
    <source>
        <dbReference type="SAM" id="SignalP"/>
    </source>
</evidence>
<dbReference type="GO" id="GO:0043565">
    <property type="term" value="F:sequence-specific DNA binding"/>
    <property type="evidence" value="ECO:0007669"/>
    <property type="project" value="InterPro"/>
</dbReference>
<organism evidence="7 8">
    <name type="scientific">Elizabethkingia occulta</name>
    <dbReference type="NCBI Taxonomy" id="1867263"/>
    <lineage>
        <taxon>Bacteria</taxon>
        <taxon>Pseudomonadati</taxon>
        <taxon>Bacteroidota</taxon>
        <taxon>Flavobacteriia</taxon>
        <taxon>Flavobacteriales</taxon>
        <taxon>Weeksellaceae</taxon>
        <taxon>Elizabethkingia</taxon>
    </lineage>
</organism>
<dbReference type="Gene3D" id="1.10.10.60">
    <property type="entry name" value="Homeodomain-like"/>
    <property type="match status" value="1"/>
</dbReference>
<dbReference type="PANTHER" id="PTHR43280:SF2">
    <property type="entry name" value="HTH-TYPE TRANSCRIPTIONAL REGULATOR EXSA"/>
    <property type="match status" value="1"/>
</dbReference>
<keyword evidence="4" id="KW-1133">Transmembrane helix</keyword>
<keyword evidence="2" id="KW-0238">DNA-binding</keyword>
<keyword evidence="4" id="KW-0812">Transmembrane</keyword>
<dbReference type="AlphaFoldDB" id="A0A1T3MWN8"/>
<evidence type="ECO:0000256" key="1">
    <source>
        <dbReference type="ARBA" id="ARBA00023015"/>
    </source>
</evidence>
<dbReference type="InterPro" id="IPR011990">
    <property type="entry name" value="TPR-like_helical_dom_sf"/>
</dbReference>
<dbReference type="EMBL" id="MAHX01000004">
    <property type="protein sequence ID" value="OPC69013.1"/>
    <property type="molecule type" value="Genomic_DNA"/>
</dbReference>
<dbReference type="InterPro" id="IPR009057">
    <property type="entry name" value="Homeodomain-like_sf"/>
</dbReference>
<dbReference type="Gene3D" id="1.25.40.10">
    <property type="entry name" value="Tetratricopeptide repeat domain"/>
    <property type="match status" value="2"/>
</dbReference>
<evidence type="ECO:0000256" key="3">
    <source>
        <dbReference type="ARBA" id="ARBA00023163"/>
    </source>
</evidence>
<dbReference type="Proteomes" id="UP000190813">
    <property type="component" value="Unassembled WGS sequence"/>
</dbReference>
<sequence>MFKKAFLLFTVFFTILTRAQDNYEVYNNVHRKILHETAQKDFNKALIAADSLYKATVTPPYKVRSLLLIATLYEQKNDLEKAINYAQKGEEIAEKANDYDWLSRVYGFIASQYRILKMYDKCRLYIEKAVAASKKIDNPVQSYKVNGLMLQLLARINMEQGNFQKAINRFKKAQENFDKIPSKEFFTASNNQLLGSCYLNAKLYDQAINCYKNALVYTDVAMPGSAMSGTIYQELCLAYVRKGELDEAKKYLDRAKKYASKSQYAALDKEIYNTAQEYYAIKKDINNFAIATVKKDSLSEKIITQKSKFVNNKYQNLERQNALEKRNSSTKSLLIGISLVFIIVNLLFTIAYRKRQKKQVKKIQHVIEGINKELKQKYNKPIEASGTFLISVTTEHSLLEKLKTFESQNRFTDRNMSLSYMASTMDTNTKYLSYIIKKYRNKDFTTYTNELRINYILDKLNNDPTYRKYKISILAEDAGFSSHSMFTTNFKTITGVSPSEFIKYIQKRDIHSFVS</sequence>
<dbReference type="SMART" id="SM00342">
    <property type="entry name" value="HTH_ARAC"/>
    <property type="match status" value="1"/>
</dbReference>
<name>A0A1T3MWN8_9FLAO</name>
<proteinExistence type="predicted"/>
<dbReference type="InterPro" id="IPR019734">
    <property type="entry name" value="TPR_rpt"/>
</dbReference>
<feature type="chain" id="PRO_5012006970" evidence="5">
    <location>
        <begin position="20"/>
        <end position="515"/>
    </location>
</feature>
<dbReference type="GO" id="GO:0003700">
    <property type="term" value="F:DNA-binding transcription factor activity"/>
    <property type="evidence" value="ECO:0007669"/>
    <property type="project" value="InterPro"/>
</dbReference>
<keyword evidence="3" id="KW-0804">Transcription</keyword>
<evidence type="ECO:0000259" key="6">
    <source>
        <dbReference type="PROSITE" id="PS01124"/>
    </source>
</evidence>
<comment type="caution">
    <text evidence="7">The sequence shown here is derived from an EMBL/GenBank/DDBJ whole genome shotgun (WGS) entry which is preliminary data.</text>
</comment>